<keyword evidence="4" id="KW-1185">Reference proteome</keyword>
<accession>A0A0A0LB45</accession>
<reference evidence="3 4" key="4">
    <citation type="journal article" date="2011" name="BMC Genomics">
        <title>RNA-Seq improves annotation of protein-coding genes in the cucumber genome.</title>
        <authorList>
            <person name="Li Z."/>
            <person name="Zhang Z."/>
            <person name="Yan P."/>
            <person name="Huang S."/>
            <person name="Fei Z."/>
            <person name="Lin K."/>
        </authorList>
    </citation>
    <scope>NUCLEOTIDE SEQUENCE [LARGE SCALE GENOMIC DNA]</scope>
    <source>
        <strain evidence="4">cv. 9930</strain>
    </source>
</reference>
<evidence type="ECO:0000313" key="3">
    <source>
        <dbReference type="EMBL" id="KGN57887.1"/>
    </source>
</evidence>
<protein>
    <recommendedName>
        <fullName evidence="5">Stress response protein NST1-like</fullName>
    </recommendedName>
</protein>
<feature type="compositionally biased region" description="Basic residues" evidence="2">
    <location>
        <begin position="164"/>
        <end position="173"/>
    </location>
</feature>
<feature type="compositionally biased region" description="Acidic residues" evidence="2">
    <location>
        <begin position="142"/>
        <end position="159"/>
    </location>
</feature>
<reference evidence="3 4" key="3">
    <citation type="journal article" date="2010" name="BMC Genomics">
        <title>Transcriptome sequencing and comparative analysis of cucumber flowers with different sex types.</title>
        <authorList>
            <person name="Guo S."/>
            <person name="Zheng Y."/>
            <person name="Joung J.G."/>
            <person name="Liu S."/>
            <person name="Zhang Z."/>
            <person name="Crasta O.R."/>
            <person name="Sobral B.W."/>
            <person name="Xu Y."/>
            <person name="Huang S."/>
            <person name="Fei Z."/>
        </authorList>
    </citation>
    <scope>NUCLEOTIDE SEQUENCE [LARGE SCALE GENOMIC DNA]</scope>
    <source>
        <strain evidence="4">cv. 9930</strain>
    </source>
</reference>
<organism evidence="3 4">
    <name type="scientific">Cucumis sativus</name>
    <name type="common">Cucumber</name>
    <dbReference type="NCBI Taxonomy" id="3659"/>
    <lineage>
        <taxon>Eukaryota</taxon>
        <taxon>Viridiplantae</taxon>
        <taxon>Streptophyta</taxon>
        <taxon>Embryophyta</taxon>
        <taxon>Tracheophyta</taxon>
        <taxon>Spermatophyta</taxon>
        <taxon>Magnoliopsida</taxon>
        <taxon>eudicotyledons</taxon>
        <taxon>Gunneridae</taxon>
        <taxon>Pentapetalae</taxon>
        <taxon>rosids</taxon>
        <taxon>fabids</taxon>
        <taxon>Cucurbitales</taxon>
        <taxon>Cucurbitaceae</taxon>
        <taxon>Benincaseae</taxon>
        <taxon>Cucumis</taxon>
    </lineage>
</organism>
<evidence type="ECO:0000256" key="2">
    <source>
        <dbReference type="SAM" id="MobiDB-lite"/>
    </source>
</evidence>
<dbReference type="OMA" id="MMQMHAD"/>
<gene>
    <name evidence="3" type="ORF">Csa_3G365940</name>
</gene>
<evidence type="ECO:0000256" key="1">
    <source>
        <dbReference type="SAM" id="Coils"/>
    </source>
</evidence>
<dbReference type="EMBL" id="CM002924">
    <property type="protein sequence ID" value="KGN57887.1"/>
    <property type="molecule type" value="Genomic_DNA"/>
</dbReference>
<feature type="region of interest" description="Disordered" evidence="2">
    <location>
        <begin position="383"/>
        <end position="404"/>
    </location>
</feature>
<evidence type="ECO:0000313" key="4">
    <source>
        <dbReference type="Proteomes" id="UP000029981"/>
    </source>
</evidence>
<feature type="coiled-coil region" evidence="1">
    <location>
        <begin position="229"/>
        <end position="330"/>
    </location>
</feature>
<reference evidence="3 4" key="2">
    <citation type="journal article" date="2009" name="PLoS ONE">
        <title>An integrated genetic and cytogenetic map of the cucumber genome.</title>
        <authorList>
            <person name="Ren Y."/>
            <person name="Zhang Z."/>
            <person name="Liu J."/>
            <person name="Staub J.E."/>
            <person name="Han Y."/>
            <person name="Cheng Z."/>
            <person name="Li X."/>
            <person name="Lu J."/>
            <person name="Miao H."/>
            <person name="Kang H."/>
            <person name="Xie B."/>
            <person name="Gu X."/>
            <person name="Wang X."/>
            <person name="Du Y."/>
            <person name="Jin W."/>
            <person name="Huang S."/>
        </authorList>
    </citation>
    <scope>NUCLEOTIDE SEQUENCE [LARGE SCALE GENOMIC DNA]</scope>
    <source>
        <strain evidence="4">cv. 9930</strain>
    </source>
</reference>
<evidence type="ECO:0008006" key="5">
    <source>
        <dbReference type="Google" id="ProtNLM"/>
    </source>
</evidence>
<dbReference type="STRING" id="3659.A0A0A0LB45"/>
<proteinExistence type="predicted"/>
<keyword evidence="1" id="KW-0175">Coiled coil</keyword>
<dbReference type="Gramene" id="KGN57887">
    <property type="protein sequence ID" value="KGN57887"/>
    <property type="gene ID" value="Csa_3G365940"/>
</dbReference>
<dbReference type="PANTHER" id="PTHR37076:SF3">
    <property type="entry name" value="STRESS RESPONSE PROTEIN NST1-LIKE"/>
    <property type="match status" value="1"/>
</dbReference>
<feature type="region of interest" description="Disordered" evidence="2">
    <location>
        <begin position="142"/>
        <end position="179"/>
    </location>
</feature>
<sequence length="404" mass="47822">MKRKKWSEQEEETLLSKYSDLLNCGTLAKLKTREKKFKPIADHVNSVHHLQDPLTFPFRWSWRDVSIKVQNMRHQYLGVKQKIRVSDDDFNWKDGENHWQNFMKYKQVFGDLPLDLKGKRLVFGNGAAVDFDGSEDLEFGIGVDSDDLEEEEEEEEDEDLKGREHGRRKHPGHRGGPQVVEVVGNEGKCCGFGQIGVSETRKSKKGSAMNRRLGMVGMRVLELRDMAAKREEQRRERAFRREKNEVEREEKMKNIEFKKEKLMNEKEEQLDNRELEIEERELQWRQREFENRMRMEREFEEERRKRMRMEEKMEEEEMEWRERIVEMQIEHEKQMMQMQAEAFQNQMQILGVIARLLCQYFGSANDGLGSGLGALPPQVLQNLQHPGELDDNGKPDANSPSEFL</sequence>
<dbReference type="PANTHER" id="PTHR37076">
    <property type="entry name" value="HISTONE-LYSINE N-METHYLTRANSFERASE, H3 LYSINE-79 SPECIFIC-LIKE-RELATED"/>
    <property type="match status" value="1"/>
</dbReference>
<reference evidence="3 4" key="1">
    <citation type="journal article" date="2009" name="Nat. Genet.">
        <title>The genome of the cucumber, Cucumis sativus L.</title>
        <authorList>
            <person name="Huang S."/>
            <person name="Li R."/>
            <person name="Zhang Z."/>
            <person name="Li L."/>
            <person name="Gu X."/>
            <person name="Fan W."/>
            <person name="Lucas W.J."/>
            <person name="Wang X."/>
            <person name="Xie B."/>
            <person name="Ni P."/>
            <person name="Ren Y."/>
            <person name="Zhu H."/>
            <person name="Li J."/>
            <person name="Lin K."/>
            <person name="Jin W."/>
            <person name="Fei Z."/>
            <person name="Li G."/>
            <person name="Staub J."/>
            <person name="Kilian A."/>
            <person name="van der Vossen E.A."/>
            <person name="Wu Y."/>
            <person name="Guo J."/>
            <person name="He J."/>
            <person name="Jia Z."/>
            <person name="Ren Y."/>
            <person name="Tian G."/>
            <person name="Lu Y."/>
            <person name="Ruan J."/>
            <person name="Qian W."/>
            <person name="Wang M."/>
            <person name="Huang Q."/>
            <person name="Li B."/>
            <person name="Xuan Z."/>
            <person name="Cao J."/>
            <person name="Asan"/>
            <person name="Wu Z."/>
            <person name="Zhang J."/>
            <person name="Cai Q."/>
            <person name="Bai Y."/>
            <person name="Zhao B."/>
            <person name="Han Y."/>
            <person name="Li Y."/>
            <person name="Li X."/>
            <person name="Wang S."/>
            <person name="Shi Q."/>
            <person name="Liu S."/>
            <person name="Cho W.K."/>
            <person name="Kim J.Y."/>
            <person name="Xu Y."/>
            <person name="Heller-Uszynska K."/>
            <person name="Miao H."/>
            <person name="Cheng Z."/>
            <person name="Zhang S."/>
            <person name="Wu J."/>
            <person name="Yang Y."/>
            <person name="Kang H."/>
            <person name="Li M."/>
            <person name="Liang H."/>
            <person name="Ren X."/>
            <person name="Shi Z."/>
            <person name="Wen M."/>
            <person name="Jian M."/>
            <person name="Yang H."/>
            <person name="Zhang G."/>
            <person name="Yang Z."/>
            <person name="Chen R."/>
            <person name="Liu S."/>
            <person name="Li J."/>
            <person name="Ma L."/>
            <person name="Liu H."/>
            <person name="Zhou Y."/>
            <person name="Zhao J."/>
            <person name="Fang X."/>
            <person name="Li G."/>
            <person name="Fang L."/>
            <person name="Li Y."/>
            <person name="Liu D."/>
            <person name="Zheng H."/>
            <person name="Zhang Y."/>
            <person name="Qin N."/>
            <person name="Li Z."/>
            <person name="Yang G."/>
            <person name="Yang S."/>
            <person name="Bolund L."/>
            <person name="Kristiansen K."/>
            <person name="Zheng H."/>
            <person name="Li S."/>
            <person name="Zhang X."/>
            <person name="Yang H."/>
            <person name="Wang J."/>
            <person name="Sun R."/>
            <person name="Zhang B."/>
            <person name="Jiang S."/>
            <person name="Wang J."/>
            <person name="Du Y."/>
            <person name="Li S."/>
        </authorList>
    </citation>
    <scope>NUCLEOTIDE SEQUENCE [LARGE SCALE GENOMIC DNA]</scope>
    <source>
        <strain evidence="4">cv. 9930</strain>
    </source>
</reference>
<name>A0A0A0LB45_CUCSA</name>
<dbReference type="Proteomes" id="UP000029981">
    <property type="component" value="Chromosome 3"/>
</dbReference>
<dbReference type="AlphaFoldDB" id="A0A0A0LB45"/>